<name>A0A1I3Q608_HALDA</name>
<feature type="transmembrane region" description="Helical" evidence="1">
    <location>
        <begin position="7"/>
        <end position="30"/>
    </location>
</feature>
<organism evidence="2 3">
    <name type="scientific">Halobacillus dabanensis</name>
    <dbReference type="NCBI Taxonomy" id="240302"/>
    <lineage>
        <taxon>Bacteria</taxon>
        <taxon>Bacillati</taxon>
        <taxon>Bacillota</taxon>
        <taxon>Bacilli</taxon>
        <taxon>Bacillales</taxon>
        <taxon>Bacillaceae</taxon>
        <taxon>Halobacillus</taxon>
    </lineage>
</organism>
<accession>A0A1I3Q608</accession>
<dbReference type="Proteomes" id="UP000183557">
    <property type="component" value="Unassembled WGS sequence"/>
</dbReference>
<evidence type="ECO:0000313" key="2">
    <source>
        <dbReference type="EMBL" id="SFJ29099.1"/>
    </source>
</evidence>
<keyword evidence="3" id="KW-1185">Reference proteome</keyword>
<reference evidence="3" key="1">
    <citation type="submission" date="2016-10" db="EMBL/GenBank/DDBJ databases">
        <authorList>
            <person name="Varghese N."/>
            <person name="Submissions S."/>
        </authorList>
    </citation>
    <scope>NUCLEOTIDE SEQUENCE [LARGE SCALE GENOMIC DNA]</scope>
    <source>
        <strain evidence="3">CGMCC 1.3704</strain>
    </source>
</reference>
<dbReference type="EMBL" id="FOSB01000001">
    <property type="protein sequence ID" value="SFJ29099.1"/>
    <property type="molecule type" value="Genomic_DNA"/>
</dbReference>
<protein>
    <submittedName>
        <fullName evidence="2">Uncharacterized protein</fullName>
    </submittedName>
</protein>
<evidence type="ECO:0000313" key="3">
    <source>
        <dbReference type="Proteomes" id="UP000183557"/>
    </source>
</evidence>
<dbReference type="AlphaFoldDB" id="A0A1I3Q608"/>
<feature type="transmembrane region" description="Helical" evidence="1">
    <location>
        <begin position="50"/>
        <end position="72"/>
    </location>
</feature>
<sequence>MGKKDWMGIIFFLGGILLYGLTVVGVAVYMPQMTGWSDPPGKYWAAIQEMRAMFPLVLSWILILLGLILLFWENMDHLLKKFSN</sequence>
<keyword evidence="1" id="KW-0812">Transmembrane</keyword>
<proteinExistence type="predicted"/>
<gene>
    <name evidence="2" type="ORF">SAMN04487936_101550</name>
</gene>
<keyword evidence="1" id="KW-0472">Membrane</keyword>
<dbReference type="OrthoDB" id="2969768at2"/>
<keyword evidence="1" id="KW-1133">Transmembrane helix</keyword>
<dbReference type="RefSeq" id="WP_075034984.1">
    <property type="nucleotide sequence ID" value="NZ_FOSB01000001.1"/>
</dbReference>
<evidence type="ECO:0000256" key="1">
    <source>
        <dbReference type="SAM" id="Phobius"/>
    </source>
</evidence>